<dbReference type="EMBL" id="JBEWYP010000005">
    <property type="protein sequence ID" value="MET7029802.1"/>
    <property type="molecule type" value="Genomic_DNA"/>
</dbReference>
<accession>A0ABV2TX30</accession>
<evidence type="ECO:0000313" key="2">
    <source>
        <dbReference type="Proteomes" id="UP001549773"/>
    </source>
</evidence>
<dbReference type="Proteomes" id="UP001549773">
    <property type="component" value="Unassembled WGS sequence"/>
</dbReference>
<reference evidence="1 2" key="1">
    <citation type="submission" date="2024-07" db="EMBL/GenBank/DDBJ databases">
        <title>The genome sequence of type strain Sediminicola luteus GDMCC 1.2596T.</title>
        <authorList>
            <person name="Liu Y."/>
        </authorList>
    </citation>
    <scope>NUCLEOTIDE SEQUENCE [LARGE SCALE GENOMIC DNA]</scope>
    <source>
        <strain evidence="1 2">GDMCC 1.2596</strain>
    </source>
</reference>
<dbReference type="RefSeq" id="WP_354618606.1">
    <property type="nucleotide sequence ID" value="NZ_JBEWYP010000005.1"/>
</dbReference>
<sequence>MGLLKETIIELNRPAILLGNGINLLENTFIDWKALLKKLGGNDIKFEGLTYNEIYNFIELKKDDDRKLKNNVALELQSPKKSRLAPHSSFIELMVQYDCPVLTTNFDLALETSKDLESFRITKKGFTRYYPWDIYSGISQLKTPIDGFGIWHIHGMTKYLDSIRLGLTDYMGSVERSRKWIHRGPDSLFRGKDQLYWPGKDSWLHIWFNMPLIIVGIKLETQEIFIRWLLIERERYFRKFEVRRRKTVFLSTRNDTRINNFLENLNIKHITTSSIDHYALLYS</sequence>
<name>A0ABV2TX30_9FLAO</name>
<proteinExistence type="predicted"/>
<organism evidence="1 2">
    <name type="scientific">Sediminicola luteus</name>
    <dbReference type="NCBI Taxonomy" id="319238"/>
    <lineage>
        <taxon>Bacteria</taxon>
        <taxon>Pseudomonadati</taxon>
        <taxon>Bacteroidota</taxon>
        <taxon>Flavobacteriia</taxon>
        <taxon>Flavobacteriales</taxon>
        <taxon>Flavobacteriaceae</taxon>
        <taxon>Sediminicola</taxon>
    </lineage>
</organism>
<keyword evidence="2" id="KW-1185">Reference proteome</keyword>
<gene>
    <name evidence="1" type="ORF">ABXZ32_10365</name>
</gene>
<evidence type="ECO:0008006" key="3">
    <source>
        <dbReference type="Google" id="ProtNLM"/>
    </source>
</evidence>
<evidence type="ECO:0000313" key="1">
    <source>
        <dbReference type="EMBL" id="MET7029802.1"/>
    </source>
</evidence>
<protein>
    <recommendedName>
        <fullName evidence="3">SIR2-like domain-containing protein</fullName>
    </recommendedName>
</protein>
<comment type="caution">
    <text evidence="1">The sequence shown here is derived from an EMBL/GenBank/DDBJ whole genome shotgun (WGS) entry which is preliminary data.</text>
</comment>